<gene>
    <name evidence="10" type="ORF">F5050DRAFT_1803361</name>
</gene>
<feature type="region of interest" description="Disordered" evidence="6">
    <location>
        <begin position="224"/>
        <end position="254"/>
    </location>
</feature>
<protein>
    <recommendedName>
        <fullName evidence="9">ER membrane protein complex subunit 7 beta-sandwich domain-containing protein</fullName>
    </recommendedName>
</protein>
<evidence type="ECO:0000256" key="5">
    <source>
        <dbReference type="ARBA" id="ARBA00023136"/>
    </source>
</evidence>
<evidence type="ECO:0000256" key="1">
    <source>
        <dbReference type="ARBA" id="ARBA00004167"/>
    </source>
</evidence>
<keyword evidence="11" id="KW-1185">Reference proteome</keyword>
<keyword evidence="5 7" id="KW-0472">Membrane</keyword>
<evidence type="ECO:0000256" key="4">
    <source>
        <dbReference type="ARBA" id="ARBA00022989"/>
    </source>
</evidence>
<evidence type="ECO:0000313" key="11">
    <source>
        <dbReference type="Proteomes" id="UP001163828"/>
    </source>
</evidence>
<feature type="chain" id="PRO_5046654207" description="ER membrane protein complex subunit 7 beta-sandwich domain-containing protein" evidence="8">
    <location>
        <begin position="22"/>
        <end position="254"/>
    </location>
</feature>
<dbReference type="InterPro" id="IPR039163">
    <property type="entry name" value="EMC7"/>
</dbReference>
<feature type="signal peptide" evidence="8">
    <location>
        <begin position="1"/>
        <end position="21"/>
    </location>
</feature>
<dbReference type="PANTHER" id="PTHR13605:SF4">
    <property type="entry name" value="ER MEMBRANE PROTEIN COMPLEX SUBUNIT 7"/>
    <property type="match status" value="1"/>
</dbReference>
<reference evidence="10" key="1">
    <citation type="submission" date="2022-08" db="EMBL/GenBank/DDBJ databases">
        <authorList>
            <consortium name="DOE Joint Genome Institute"/>
            <person name="Min B."/>
            <person name="Riley R."/>
            <person name="Sierra-Patev S."/>
            <person name="Naranjo-Ortiz M."/>
            <person name="Looney B."/>
            <person name="Konkel Z."/>
            <person name="Slot J.C."/>
            <person name="Sakamoto Y."/>
            <person name="Steenwyk J.L."/>
            <person name="Rokas A."/>
            <person name="Carro J."/>
            <person name="Camarero S."/>
            <person name="Ferreira P."/>
            <person name="Molpeceres G."/>
            <person name="Ruiz-Duenas F.J."/>
            <person name="Serrano A."/>
            <person name="Henrissat B."/>
            <person name="Drula E."/>
            <person name="Hughes K.W."/>
            <person name="Mata J.L."/>
            <person name="Ishikawa N.K."/>
            <person name="Vargas-Isla R."/>
            <person name="Ushijima S."/>
            <person name="Smith C.A."/>
            <person name="Ahrendt S."/>
            <person name="Andreopoulos W."/>
            <person name="He G."/>
            <person name="Labutti K."/>
            <person name="Lipzen A."/>
            <person name="Ng V."/>
            <person name="Sandor L."/>
            <person name="Barry K."/>
            <person name="Martinez A.T."/>
            <person name="Xiao Y."/>
            <person name="Gibbons J.G."/>
            <person name="Terashima K."/>
            <person name="Hibbett D.S."/>
            <person name="Grigoriev I.V."/>
        </authorList>
    </citation>
    <scope>NUCLEOTIDE SEQUENCE</scope>
    <source>
        <strain evidence="10">TFB10827</strain>
    </source>
</reference>
<evidence type="ECO:0000256" key="3">
    <source>
        <dbReference type="ARBA" id="ARBA00022729"/>
    </source>
</evidence>
<dbReference type="InterPro" id="IPR019008">
    <property type="entry name" value="Beta_sandwich_EMC7"/>
</dbReference>
<evidence type="ECO:0000313" key="10">
    <source>
        <dbReference type="EMBL" id="KAJ4001278.1"/>
    </source>
</evidence>
<evidence type="ECO:0000256" key="6">
    <source>
        <dbReference type="SAM" id="MobiDB-lite"/>
    </source>
</evidence>
<feature type="compositionally biased region" description="Polar residues" evidence="6">
    <location>
        <begin position="228"/>
        <end position="240"/>
    </location>
</feature>
<dbReference type="Pfam" id="PF09430">
    <property type="entry name" value="EMC7_beta-sandw"/>
    <property type="match status" value="1"/>
</dbReference>
<feature type="domain" description="ER membrane protein complex subunit 7 beta-sandwich" evidence="9">
    <location>
        <begin position="59"/>
        <end position="170"/>
    </location>
</feature>
<organism evidence="10 11">
    <name type="scientific">Lentinula boryana</name>
    <dbReference type="NCBI Taxonomy" id="40481"/>
    <lineage>
        <taxon>Eukaryota</taxon>
        <taxon>Fungi</taxon>
        <taxon>Dikarya</taxon>
        <taxon>Basidiomycota</taxon>
        <taxon>Agaricomycotina</taxon>
        <taxon>Agaricomycetes</taxon>
        <taxon>Agaricomycetidae</taxon>
        <taxon>Agaricales</taxon>
        <taxon>Marasmiineae</taxon>
        <taxon>Omphalotaceae</taxon>
        <taxon>Lentinula</taxon>
    </lineage>
</organism>
<name>A0ABQ8QSB8_9AGAR</name>
<keyword evidence="3 8" id="KW-0732">Signal</keyword>
<keyword evidence="2 7" id="KW-0812">Transmembrane</keyword>
<sequence>MTLPTVICILFLGCLLLGSSAVDVKGQISWNDICRGEFQSSSPDASLTAQCSGYSQLGHARVVLDNMKYGGGVLKDGSFVIPNVPSGTYLLSVISHDHKFDQMRIDIKDSTSSGEFTEVRPYIPGTPMNPASTILLPYPITISARERFNYFVPRESFNIMGMLKSPMILMMIFAGGLVLGMPYLMKNMDPESLQEFQKEQAKMSHAQNALQSGDFKSGLSALMGAASGQDQTSSQPSQIRAQAANKNRGKSKRR</sequence>
<feature type="transmembrane region" description="Helical" evidence="7">
    <location>
        <begin position="167"/>
        <end position="185"/>
    </location>
</feature>
<evidence type="ECO:0000259" key="9">
    <source>
        <dbReference type="Pfam" id="PF09430"/>
    </source>
</evidence>
<proteinExistence type="predicted"/>
<evidence type="ECO:0000256" key="2">
    <source>
        <dbReference type="ARBA" id="ARBA00022692"/>
    </source>
</evidence>
<accession>A0ABQ8QSB8</accession>
<dbReference type="Proteomes" id="UP001163828">
    <property type="component" value="Unassembled WGS sequence"/>
</dbReference>
<comment type="caution">
    <text evidence="10">The sequence shown here is derived from an EMBL/GenBank/DDBJ whole genome shotgun (WGS) entry which is preliminary data.</text>
</comment>
<dbReference type="PANTHER" id="PTHR13605">
    <property type="entry name" value="ER MEMBRANE PROTEIN COMPLEX SUBUNIT 7"/>
    <property type="match status" value="1"/>
</dbReference>
<evidence type="ECO:0000256" key="8">
    <source>
        <dbReference type="SAM" id="SignalP"/>
    </source>
</evidence>
<keyword evidence="4 7" id="KW-1133">Transmembrane helix</keyword>
<comment type="subcellular location">
    <subcellularLocation>
        <location evidence="1">Membrane</location>
        <topology evidence="1">Single-pass membrane protein</topology>
    </subcellularLocation>
</comment>
<dbReference type="EMBL" id="MU790511">
    <property type="protein sequence ID" value="KAJ4001278.1"/>
    <property type="molecule type" value="Genomic_DNA"/>
</dbReference>
<evidence type="ECO:0000256" key="7">
    <source>
        <dbReference type="SAM" id="Phobius"/>
    </source>
</evidence>